<organism evidence="2 3">
    <name type="scientific">Desmophyllum pertusum</name>
    <dbReference type="NCBI Taxonomy" id="174260"/>
    <lineage>
        <taxon>Eukaryota</taxon>
        <taxon>Metazoa</taxon>
        <taxon>Cnidaria</taxon>
        <taxon>Anthozoa</taxon>
        <taxon>Hexacorallia</taxon>
        <taxon>Scleractinia</taxon>
        <taxon>Caryophylliina</taxon>
        <taxon>Caryophylliidae</taxon>
        <taxon>Desmophyllum</taxon>
    </lineage>
</organism>
<reference evidence="2" key="1">
    <citation type="submission" date="2023-01" db="EMBL/GenBank/DDBJ databases">
        <title>Genome assembly of the deep-sea coral Lophelia pertusa.</title>
        <authorList>
            <person name="Herrera S."/>
            <person name="Cordes E."/>
        </authorList>
    </citation>
    <scope>NUCLEOTIDE SEQUENCE</scope>
    <source>
        <strain evidence="2">USNM1676648</strain>
        <tissue evidence="2">Polyp</tissue>
    </source>
</reference>
<accession>A0A9W9Y758</accession>
<dbReference type="Proteomes" id="UP001163046">
    <property type="component" value="Unassembled WGS sequence"/>
</dbReference>
<dbReference type="AlphaFoldDB" id="A0A9W9Y758"/>
<comment type="caution">
    <text evidence="2">The sequence shown here is derived from an EMBL/GenBank/DDBJ whole genome shotgun (WGS) entry which is preliminary data.</text>
</comment>
<evidence type="ECO:0000256" key="1">
    <source>
        <dbReference type="SAM" id="MobiDB-lite"/>
    </source>
</evidence>
<feature type="region of interest" description="Disordered" evidence="1">
    <location>
        <begin position="447"/>
        <end position="492"/>
    </location>
</feature>
<sequence>MHIRHLRGLAVKISDLKIKNAELTTYFSGKIQDLCKTVLRDCCIELENSVEDVERVASYQSYEKHLEIYPQISKDTASKYEQMCSSSEESMAKHFLTIVPHLIQDVKEICRDEMIPYVHNGLRGLHKEILNQFASDVREAERNNNIRQLLCQVCKILENLCVNNRDSGMSQHSTELIRKWGSSLGIYPILDLLKPFFQKCPQDVRLHKRLELVSCGIRGIISDEHVDEVFVRDFFDVSSTLIHFAKFDPAKLVRFELTDSTNRPMTCKRDGVEYDTDSDTYSQVFFPRKEAEEELLFHAVARVHRKGQVHEVGAFQSAMTLPASAEKAFDKCMTHSVDVTVIKLNIRDSQDIRVVLCSTQKEKLSLLVEKVLKRELREKEVDWKGSQITRCHLTMRALAKKPLGTVLCLRLIYKWESDAIFLDSKDIVAHADSSAESACTAEERLVEVPDKEQPSIMGSNRQRPNQDIDMQSTVPGNMAHSGQDKQVSMQKR</sequence>
<feature type="compositionally biased region" description="Polar residues" evidence="1">
    <location>
        <begin position="456"/>
        <end position="475"/>
    </location>
</feature>
<dbReference type="EMBL" id="MU827874">
    <property type="protein sequence ID" value="KAJ7315653.1"/>
    <property type="molecule type" value="Genomic_DNA"/>
</dbReference>
<gene>
    <name evidence="2" type="ORF">OS493_038444</name>
</gene>
<dbReference type="OrthoDB" id="10519706at2759"/>
<evidence type="ECO:0000313" key="3">
    <source>
        <dbReference type="Proteomes" id="UP001163046"/>
    </source>
</evidence>
<protein>
    <submittedName>
        <fullName evidence="2">Uncharacterized protein</fullName>
    </submittedName>
</protein>
<evidence type="ECO:0000313" key="2">
    <source>
        <dbReference type="EMBL" id="KAJ7315653.1"/>
    </source>
</evidence>
<name>A0A9W9Y758_9CNID</name>
<keyword evidence="3" id="KW-1185">Reference proteome</keyword>
<proteinExistence type="predicted"/>